<dbReference type="Proteomes" id="UP000009084">
    <property type="component" value="Unassembled WGS sequence"/>
</dbReference>
<accession>C5P0U2</accession>
<evidence type="ECO:0000313" key="3">
    <source>
        <dbReference type="Proteomes" id="UP000009084"/>
    </source>
</evidence>
<dbReference type="HOGENOM" id="CLU_1937958_0_0_1"/>
<protein>
    <submittedName>
        <fullName evidence="2">Uncharacterized protein</fullName>
    </submittedName>
</protein>
<sequence>MVWHSRFASWHSIQAMIVRRPTHTPWSSHQSTRWSNPATSPRMLARRSLNLPCRRLIPLLMPSCKTQLCRTSLTTEYEKMAVSALECGWCLFSRGCSSREGKAKGPGIPERHRQQKKNVKLRINHSAADQ</sequence>
<feature type="region of interest" description="Disordered" evidence="1">
    <location>
        <begin position="97"/>
        <end position="130"/>
    </location>
</feature>
<feature type="compositionally biased region" description="Basic residues" evidence="1">
    <location>
        <begin position="113"/>
        <end position="123"/>
    </location>
</feature>
<proteinExistence type="predicted"/>
<dbReference type="VEuPathDB" id="FungiDB:CPC735_069820"/>
<dbReference type="EMBL" id="ACFW01000009">
    <property type="protein sequence ID" value="EER29300.1"/>
    <property type="molecule type" value="Genomic_DNA"/>
</dbReference>
<evidence type="ECO:0000313" key="2">
    <source>
        <dbReference type="EMBL" id="EER29300.1"/>
    </source>
</evidence>
<name>C5P0U2_COCP7</name>
<organism evidence="2 3">
    <name type="scientific">Coccidioides posadasii (strain C735)</name>
    <name type="common">Valley fever fungus</name>
    <dbReference type="NCBI Taxonomy" id="222929"/>
    <lineage>
        <taxon>Eukaryota</taxon>
        <taxon>Fungi</taxon>
        <taxon>Dikarya</taxon>
        <taxon>Ascomycota</taxon>
        <taxon>Pezizomycotina</taxon>
        <taxon>Eurotiomycetes</taxon>
        <taxon>Eurotiomycetidae</taxon>
        <taxon>Onygenales</taxon>
        <taxon>Onygenaceae</taxon>
        <taxon>Coccidioides</taxon>
    </lineage>
</organism>
<reference evidence="2 3" key="1">
    <citation type="journal article" date="2009" name="Genome Res.">
        <title>Comparative genomic analyses of the human fungal pathogens Coccidioides and their relatives.</title>
        <authorList>
            <person name="Sharpton T.J."/>
            <person name="Stajich J.E."/>
            <person name="Rounsley S.D."/>
            <person name="Gardner M.J."/>
            <person name="Wortman J.R."/>
            <person name="Jordar V.S."/>
            <person name="Maiti R."/>
            <person name="Kodira C.D."/>
            <person name="Neafsey D.E."/>
            <person name="Zeng Q."/>
            <person name="Hung C.-Y."/>
            <person name="McMahan C."/>
            <person name="Muszewska A."/>
            <person name="Grynberg M."/>
            <person name="Mandel M.A."/>
            <person name="Kellner E.M."/>
            <person name="Barker B.M."/>
            <person name="Galgiani J.N."/>
            <person name="Orbach M.J."/>
            <person name="Kirkland T.N."/>
            <person name="Cole G.T."/>
            <person name="Henn M.R."/>
            <person name="Birren B.W."/>
            <person name="Taylor J.W."/>
        </authorList>
    </citation>
    <scope>NUCLEOTIDE SEQUENCE [LARGE SCALE GENOMIC DNA]</scope>
    <source>
        <strain evidence="3">C735</strain>
    </source>
</reference>
<evidence type="ECO:0000256" key="1">
    <source>
        <dbReference type="SAM" id="MobiDB-lite"/>
    </source>
</evidence>
<dbReference type="AlphaFoldDB" id="C5P0U2"/>
<comment type="caution">
    <text evidence="2">The sequence shown here is derived from an EMBL/GenBank/DDBJ whole genome shotgun (WGS) entry which is preliminary data.</text>
</comment>
<gene>
    <name evidence="2" type="ORF">CPC735_069820</name>
</gene>